<feature type="region of interest" description="Disordered" evidence="1">
    <location>
        <begin position="1"/>
        <end position="33"/>
    </location>
</feature>
<evidence type="ECO:0000313" key="2">
    <source>
        <dbReference type="EMBL" id="GBL86520.1"/>
    </source>
</evidence>
<sequence>MTISRRISQLKGHSVSKLPKTTAGGTFDPGHQIKRALGPRTRHVVVSVESDIESRFLQKEKSSVDFNSPSSESLGALELRIHKYPIFSFKRRKLGETTISCSKTRNSSELYALAESHGLGQFSHVQ</sequence>
<gene>
    <name evidence="2" type="ORF">AVEN_194783_1</name>
</gene>
<comment type="caution">
    <text evidence="2">The sequence shown here is derived from an EMBL/GenBank/DDBJ whole genome shotgun (WGS) entry which is preliminary data.</text>
</comment>
<dbReference type="Proteomes" id="UP000499080">
    <property type="component" value="Unassembled WGS sequence"/>
</dbReference>
<keyword evidence="3" id="KW-1185">Reference proteome</keyword>
<evidence type="ECO:0000256" key="1">
    <source>
        <dbReference type="SAM" id="MobiDB-lite"/>
    </source>
</evidence>
<organism evidence="2 3">
    <name type="scientific">Araneus ventricosus</name>
    <name type="common">Orbweaver spider</name>
    <name type="synonym">Epeira ventricosa</name>
    <dbReference type="NCBI Taxonomy" id="182803"/>
    <lineage>
        <taxon>Eukaryota</taxon>
        <taxon>Metazoa</taxon>
        <taxon>Ecdysozoa</taxon>
        <taxon>Arthropoda</taxon>
        <taxon>Chelicerata</taxon>
        <taxon>Arachnida</taxon>
        <taxon>Araneae</taxon>
        <taxon>Araneomorphae</taxon>
        <taxon>Entelegynae</taxon>
        <taxon>Araneoidea</taxon>
        <taxon>Araneidae</taxon>
        <taxon>Araneus</taxon>
    </lineage>
</organism>
<name>A0A4Y2B2V8_ARAVE</name>
<protein>
    <submittedName>
        <fullName evidence="2">Uncharacterized protein</fullName>
    </submittedName>
</protein>
<proteinExistence type="predicted"/>
<reference evidence="2 3" key="1">
    <citation type="journal article" date="2019" name="Sci. Rep.">
        <title>Orb-weaving spider Araneus ventricosus genome elucidates the spidroin gene catalogue.</title>
        <authorList>
            <person name="Kono N."/>
            <person name="Nakamura H."/>
            <person name="Ohtoshi R."/>
            <person name="Moran D.A.P."/>
            <person name="Shinohara A."/>
            <person name="Yoshida Y."/>
            <person name="Fujiwara M."/>
            <person name="Mori M."/>
            <person name="Tomita M."/>
            <person name="Arakawa K."/>
        </authorList>
    </citation>
    <scope>NUCLEOTIDE SEQUENCE [LARGE SCALE GENOMIC DNA]</scope>
</reference>
<accession>A0A4Y2B2V8</accession>
<dbReference type="AlphaFoldDB" id="A0A4Y2B2V8"/>
<evidence type="ECO:0000313" key="3">
    <source>
        <dbReference type="Proteomes" id="UP000499080"/>
    </source>
</evidence>
<dbReference type="EMBL" id="BGPR01000049">
    <property type="protein sequence ID" value="GBL86520.1"/>
    <property type="molecule type" value="Genomic_DNA"/>
</dbReference>